<dbReference type="VEuPathDB" id="FungiDB:PHYBLDRAFT_144046"/>
<organism evidence="1 2">
    <name type="scientific">Phycomyces blakesleeanus (strain ATCC 8743b / DSM 1359 / FGSC 10004 / NBRC 33097 / NRRL 1555)</name>
    <dbReference type="NCBI Taxonomy" id="763407"/>
    <lineage>
        <taxon>Eukaryota</taxon>
        <taxon>Fungi</taxon>
        <taxon>Fungi incertae sedis</taxon>
        <taxon>Mucoromycota</taxon>
        <taxon>Mucoromycotina</taxon>
        <taxon>Mucoromycetes</taxon>
        <taxon>Mucorales</taxon>
        <taxon>Phycomycetaceae</taxon>
        <taxon>Phycomyces</taxon>
    </lineage>
</organism>
<dbReference type="GeneID" id="28992040"/>
<proteinExistence type="predicted"/>
<dbReference type="EMBL" id="KV440978">
    <property type="protein sequence ID" value="OAD74670.1"/>
    <property type="molecule type" value="Genomic_DNA"/>
</dbReference>
<sequence length="148" mass="16640">MFGFMAVFDAIFTNLFDSLHVHPVRCFVNCPFERLLVYVANSLDIGNLVRNIGSTHQIMAYTINNRLLLRGHTANPVASYPLDHSCYRAVDCVSVSIMLARHAPKWNAQSARDLLLGNSLKRSDTSDLLVLLVDVTTHAIWGAHWNFL</sequence>
<evidence type="ECO:0000313" key="2">
    <source>
        <dbReference type="Proteomes" id="UP000077315"/>
    </source>
</evidence>
<evidence type="ECO:0000313" key="1">
    <source>
        <dbReference type="EMBL" id="OAD74670.1"/>
    </source>
</evidence>
<protein>
    <submittedName>
        <fullName evidence="1">Uncharacterized protein</fullName>
    </submittedName>
</protein>
<dbReference type="AlphaFoldDB" id="A0A163E1A8"/>
<dbReference type="RefSeq" id="XP_018292710.1">
    <property type="nucleotide sequence ID" value="XM_018431134.1"/>
</dbReference>
<keyword evidence="2" id="KW-1185">Reference proteome</keyword>
<reference evidence="2" key="1">
    <citation type="submission" date="2015-06" db="EMBL/GenBank/DDBJ databases">
        <title>Expansion of signal transduction pathways in fungi by whole-genome duplication.</title>
        <authorList>
            <consortium name="DOE Joint Genome Institute"/>
            <person name="Corrochano L.M."/>
            <person name="Kuo A."/>
            <person name="Marcet-Houben M."/>
            <person name="Polaino S."/>
            <person name="Salamov A."/>
            <person name="Villalobos J.M."/>
            <person name="Alvarez M.I."/>
            <person name="Avalos J."/>
            <person name="Benito E.P."/>
            <person name="Benoit I."/>
            <person name="Burger G."/>
            <person name="Camino L.P."/>
            <person name="Canovas D."/>
            <person name="Cerda-Olmedo E."/>
            <person name="Cheng J.-F."/>
            <person name="Dominguez A."/>
            <person name="Elias M."/>
            <person name="Eslava A.P."/>
            <person name="Glaser F."/>
            <person name="Grimwood J."/>
            <person name="Gutierrez G."/>
            <person name="Heitman J."/>
            <person name="Henrissat B."/>
            <person name="Iturriaga E.A."/>
            <person name="Lang B.F."/>
            <person name="Lavin J.L."/>
            <person name="Lee S."/>
            <person name="Li W."/>
            <person name="Lindquist E."/>
            <person name="Lopez-Garcia S."/>
            <person name="Luque E.M."/>
            <person name="Marcos A.T."/>
            <person name="Martin J."/>
            <person name="McCluskey K."/>
            <person name="Medina H.R."/>
            <person name="Miralles-Duran A."/>
            <person name="Miyazaki A."/>
            <person name="Munoz-Torres E."/>
            <person name="Oguiza J.A."/>
            <person name="Ohm R."/>
            <person name="Olmedo M."/>
            <person name="Orejas M."/>
            <person name="Ortiz-Castellanos L."/>
            <person name="Pisabarro A.G."/>
            <person name="Rodriguez-Romero J."/>
            <person name="Ruiz-Herrera J."/>
            <person name="Ruiz-Vazquez R."/>
            <person name="Sanz C."/>
            <person name="Schackwitz W."/>
            <person name="Schmutz J."/>
            <person name="Shahriari M."/>
            <person name="Shelest E."/>
            <person name="Silva-Franco F."/>
            <person name="Soanes D."/>
            <person name="Syed K."/>
            <person name="Tagua V.G."/>
            <person name="Talbot N.J."/>
            <person name="Thon M."/>
            <person name="De vries R.P."/>
            <person name="Wiebenga A."/>
            <person name="Yadav J.S."/>
            <person name="Braun E.L."/>
            <person name="Baker S."/>
            <person name="Garre V."/>
            <person name="Horwitz B."/>
            <person name="Torres-Martinez S."/>
            <person name="Idnurm A."/>
            <person name="Herrera-Estrella A."/>
            <person name="Gabaldon T."/>
            <person name="Grigoriev I.V."/>
        </authorList>
    </citation>
    <scope>NUCLEOTIDE SEQUENCE [LARGE SCALE GENOMIC DNA]</scope>
    <source>
        <strain evidence="2">NRRL 1555(-)</strain>
    </source>
</reference>
<name>A0A163E1A8_PHYB8</name>
<accession>A0A163E1A8</accession>
<dbReference type="InParanoid" id="A0A163E1A8"/>
<dbReference type="Proteomes" id="UP000077315">
    <property type="component" value="Unassembled WGS sequence"/>
</dbReference>
<gene>
    <name evidence="1" type="ORF">PHYBLDRAFT_144046</name>
</gene>